<protein>
    <submittedName>
        <fullName evidence="1">Uncharacterized protein</fullName>
    </submittedName>
</protein>
<evidence type="ECO:0000313" key="1">
    <source>
        <dbReference type="EMBL" id="SJZ86217.1"/>
    </source>
</evidence>
<sequence length="70" mass="7869">MARDVRDMPRGLIAPLSQLQLALLRSIADGYVLALPDEHRARLLHLELVRPTESGLVVTELGRERLVSDR</sequence>
<dbReference type="Proteomes" id="UP000190092">
    <property type="component" value="Unassembled WGS sequence"/>
</dbReference>
<dbReference type="STRING" id="225324.SAMN02745126_02602"/>
<gene>
    <name evidence="1" type="ORF">SAMN02745126_02602</name>
</gene>
<keyword evidence="2" id="KW-1185">Reference proteome</keyword>
<name>A0A1T4P4G6_9HYPH</name>
<dbReference type="AlphaFoldDB" id="A0A1T4P4G6"/>
<reference evidence="2" key="1">
    <citation type="submission" date="2017-02" db="EMBL/GenBank/DDBJ databases">
        <authorList>
            <person name="Varghese N."/>
            <person name="Submissions S."/>
        </authorList>
    </citation>
    <scope>NUCLEOTIDE SEQUENCE [LARGE SCALE GENOMIC DNA]</scope>
    <source>
        <strain evidence="2">ATCC 27094</strain>
    </source>
</reference>
<accession>A0A1T4P4G6</accession>
<dbReference type="OrthoDB" id="9935958at2"/>
<organism evidence="1 2">
    <name type="scientific">Enhydrobacter aerosaccus</name>
    <dbReference type="NCBI Taxonomy" id="225324"/>
    <lineage>
        <taxon>Bacteria</taxon>
        <taxon>Pseudomonadati</taxon>
        <taxon>Pseudomonadota</taxon>
        <taxon>Alphaproteobacteria</taxon>
        <taxon>Hyphomicrobiales</taxon>
        <taxon>Enhydrobacter</taxon>
    </lineage>
</organism>
<dbReference type="EMBL" id="FUWJ01000002">
    <property type="protein sequence ID" value="SJZ86217.1"/>
    <property type="molecule type" value="Genomic_DNA"/>
</dbReference>
<proteinExistence type="predicted"/>
<dbReference type="RefSeq" id="WP_085934268.1">
    <property type="nucleotide sequence ID" value="NZ_FUWJ01000002.1"/>
</dbReference>
<evidence type="ECO:0000313" key="2">
    <source>
        <dbReference type="Proteomes" id="UP000190092"/>
    </source>
</evidence>